<dbReference type="AlphaFoldDB" id="A0A2N6VPU1"/>
<keyword evidence="1" id="KW-1133">Transmembrane helix</keyword>
<feature type="transmembrane region" description="Helical" evidence="1">
    <location>
        <begin position="6"/>
        <end position="26"/>
    </location>
</feature>
<sequence length="155" mass="17085">MNPSTLLIILLSLVGLAVVTVTLILARRRAISRLTGAFDCSILVGDVSARRPRWRLGLAVLTVRSLDWYPVFGVGWRPVKQYPRTDMTIGERLTPSGDEQYALLPDAKVAVCQYGQYTNRPGEVRLAMDEEALAAFSSWLESPPPGANHSVGRFT</sequence>
<protein>
    <submittedName>
        <fullName evidence="2">DUF2550 domain-containing protein</fullName>
    </submittedName>
</protein>
<dbReference type="RefSeq" id="WP_102237786.1">
    <property type="nucleotide sequence ID" value="NZ_BAAAIM010000007.1"/>
</dbReference>
<evidence type="ECO:0000256" key="1">
    <source>
        <dbReference type="SAM" id="Phobius"/>
    </source>
</evidence>
<name>A0A2N6VPU1_9MICO</name>
<dbReference type="EMBL" id="PNHK01000001">
    <property type="protein sequence ID" value="PMD06132.1"/>
    <property type="molecule type" value="Genomic_DNA"/>
</dbReference>
<reference evidence="2 3" key="1">
    <citation type="submission" date="2017-09" db="EMBL/GenBank/DDBJ databases">
        <title>Bacterial strain isolated from the female urinary microbiota.</title>
        <authorList>
            <person name="Thomas-White K."/>
            <person name="Kumar N."/>
            <person name="Forster S."/>
            <person name="Putonti C."/>
            <person name="Lawley T."/>
            <person name="Wolfe A.J."/>
        </authorList>
    </citation>
    <scope>NUCLEOTIDE SEQUENCE [LARGE SCALE GENOMIC DNA]</scope>
    <source>
        <strain evidence="2 3">UMB1301</strain>
    </source>
</reference>
<comment type="caution">
    <text evidence="2">The sequence shown here is derived from an EMBL/GenBank/DDBJ whole genome shotgun (WGS) entry which is preliminary data.</text>
</comment>
<evidence type="ECO:0000313" key="3">
    <source>
        <dbReference type="Proteomes" id="UP000235598"/>
    </source>
</evidence>
<organism evidence="2 3">
    <name type="scientific">Brevibacterium paucivorans</name>
    <dbReference type="NCBI Taxonomy" id="170994"/>
    <lineage>
        <taxon>Bacteria</taxon>
        <taxon>Bacillati</taxon>
        <taxon>Actinomycetota</taxon>
        <taxon>Actinomycetes</taxon>
        <taxon>Micrococcales</taxon>
        <taxon>Brevibacteriaceae</taxon>
        <taxon>Brevibacterium</taxon>
    </lineage>
</organism>
<proteinExistence type="predicted"/>
<evidence type="ECO:0000313" key="2">
    <source>
        <dbReference type="EMBL" id="PMD06132.1"/>
    </source>
</evidence>
<dbReference type="Pfam" id="PF10739">
    <property type="entry name" value="DUF2550"/>
    <property type="match status" value="1"/>
</dbReference>
<dbReference type="Proteomes" id="UP000235598">
    <property type="component" value="Unassembled WGS sequence"/>
</dbReference>
<dbReference type="InterPro" id="IPR019675">
    <property type="entry name" value="DUF2550"/>
</dbReference>
<dbReference type="OrthoDB" id="4793422at2"/>
<accession>A0A2N6VPU1</accession>
<keyword evidence="1" id="KW-0472">Membrane</keyword>
<gene>
    <name evidence="2" type="ORF">CJ199_01690</name>
</gene>
<keyword evidence="1" id="KW-0812">Transmembrane</keyword>